<accession>A0A1H4IXE9</accession>
<dbReference type="InterPro" id="IPR011051">
    <property type="entry name" value="RmlC_Cupin_sf"/>
</dbReference>
<dbReference type="InterPro" id="IPR047263">
    <property type="entry name" value="HNL-like_cupin"/>
</dbReference>
<evidence type="ECO:0000313" key="2">
    <source>
        <dbReference type="EMBL" id="SEB38739.1"/>
    </source>
</evidence>
<dbReference type="Pfam" id="PF07883">
    <property type="entry name" value="Cupin_2"/>
    <property type="match status" value="1"/>
</dbReference>
<protein>
    <submittedName>
        <fullName evidence="2">Cupin domain protein</fullName>
    </submittedName>
</protein>
<dbReference type="InterPro" id="IPR013096">
    <property type="entry name" value="Cupin_2"/>
</dbReference>
<organism evidence="2 3">
    <name type="scientific">Rhodococcus jostii</name>
    <dbReference type="NCBI Taxonomy" id="132919"/>
    <lineage>
        <taxon>Bacteria</taxon>
        <taxon>Bacillati</taxon>
        <taxon>Actinomycetota</taxon>
        <taxon>Actinomycetes</taxon>
        <taxon>Mycobacteriales</taxon>
        <taxon>Nocardiaceae</taxon>
        <taxon>Rhodococcus</taxon>
    </lineage>
</organism>
<dbReference type="RefSeq" id="WP_073358086.1">
    <property type="nucleotide sequence ID" value="NZ_FNTL01000002.1"/>
</dbReference>
<proteinExistence type="predicted"/>
<dbReference type="OrthoDB" id="9802489at2"/>
<dbReference type="AlphaFoldDB" id="A0A1H4IXE9"/>
<feature type="domain" description="Cupin type-2" evidence="1">
    <location>
        <begin position="40"/>
        <end position="96"/>
    </location>
</feature>
<evidence type="ECO:0000259" key="1">
    <source>
        <dbReference type="Pfam" id="PF07883"/>
    </source>
</evidence>
<dbReference type="SUPFAM" id="SSF51182">
    <property type="entry name" value="RmlC-like cupins"/>
    <property type="match status" value="1"/>
</dbReference>
<name>A0A1H4IXE9_RHOJO</name>
<dbReference type="Proteomes" id="UP000183407">
    <property type="component" value="Unassembled WGS sequence"/>
</dbReference>
<dbReference type="Gene3D" id="2.60.120.10">
    <property type="entry name" value="Jelly Rolls"/>
    <property type="match status" value="1"/>
</dbReference>
<dbReference type="InterPro" id="IPR014710">
    <property type="entry name" value="RmlC-like_jellyroll"/>
</dbReference>
<dbReference type="PANTHER" id="PTHR43698:SF1">
    <property type="entry name" value="BLL4564 PROTEIN"/>
    <property type="match status" value="1"/>
</dbReference>
<dbReference type="PANTHER" id="PTHR43698">
    <property type="entry name" value="RIBD C-TERMINAL DOMAIN CONTAINING PROTEIN"/>
    <property type="match status" value="1"/>
</dbReference>
<sequence>MNIIPKHPSIKGPTDMFSGDVYFDVIAKGESPSRLRVNSVHFAPCARTAWHCHASGQTLHVTEGVGLVQSRGGDVIEMRPGDTIYTPPGEWHWHGAAPNHFMTHLAMWENLSEDQDVPETTWGEQVSDVEYRA</sequence>
<dbReference type="EMBL" id="FNTL01000002">
    <property type="protein sequence ID" value="SEB38739.1"/>
    <property type="molecule type" value="Genomic_DNA"/>
</dbReference>
<gene>
    <name evidence="2" type="ORF">SAMN04490220_0625</name>
</gene>
<reference evidence="3" key="1">
    <citation type="submission" date="2016-10" db="EMBL/GenBank/DDBJ databases">
        <authorList>
            <person name="Varghese N."/>
        </authorList>
    </citation>
    <scope>NUCLEOTIDE SEQUENCE [LARGE SCALE GENOMIC DNA]</scope>
    <source>
        <strain evidence="3">DSM 44719</strain>
    </source>
</reference>
<evidence type="ECO:0000313" key="3">
    <source>
        <dbReference type="Proteomes" id="UP000183407"/>
    </source>
</evidence>
<dbReference type="CDD" id="cd02233">
    <property type="entry name" value="cupin_HNL-like"/>
    <property type="match status" value="1"/>
</dbReference>